<accession>A0A6G1BZY9</accession>
<organism evidence="2 3">
    <name type="scientific">Oryza meyeriana var. granulata</name>
    <dbReference type="NCBI Taxonomy" id="110450"/>
    <lineage>
        <taxon>Eukaryota</taxon>
        <taxon>Viridiplantae</taxon>
        <taxon>Streptophyta</taxon>
        <taxon>Embryophyta</taxon>
        <taxon>Tracheophyta</taxon>
        <taxon>Spermatophyta</taxon>
        <taxon>Magnoliopsida</taxon>
        <taxon>Liliopsida</taxon>
        <taxon>Poales</taxon>
        <taxon>Poaceae</taxon>
        <taxon>BOP clade</taxon>
        <taxon>Oryzoideae</taxon>
        <taxon>Oryzeae</taxon>
        <taxon>Oryzinae</taxon>
        <taxon>Oryza</taxon>
        <taxon>Oryza meyeriana</taxon>
    </lineage>
</organism>
<sequence length="118" mass="13370">MEALGTTEWMLTGDGWRRRWQTRDSRRRREAQRMTTRLTMQRPSVGEQATATVVHGVQFDEEGGTGLGWTVETTVSKERERSAGDDAHPTQRRNDGRPATTGNGTLAGWRGRRGSERR</sequence>
<name>A0A6G1BZY9_9ORYZ</name>
<feature type="region of interest" description="Disordered" evidence="1">
    <location>
        <begin position="58"/>
        <end position="118"/>
    </location>
</feature>
<reference evidence="2 3" key="1">
    <citation type="submission" date="2019-11" db="EMBL/GenBank/DDBJ databases">
        <title>Whole genome sequence of Oryza granulata.</title>
        <authorList>
            <person name="Li W."/>
        </authorList>
    </citation>
    <scope>NUCLEOTIDE SEQUENCE [LARGE SCALE GENOMIC DNA]</scope>
    <source>
        <strain evidence="3">cv. Menghai</strain>
        <tissue evidence="2">Leaf</tissue>
    </source>
</reference>
<evidence type="ECO:0000256" key="1">
    <source>
        <dbReference type="SAM" id="MobiDB-lite"/>
    </source>
</evidence>
<protein>
    <recommendedName>
        <fullName evidence="4">DUF834 domain-containing protein</fullName>
    </recommendedName>
</protein>
<dbReference type="EMBL" id="SPHZ02000011">
    <property type="protein sequence ID" value="KAF0893500.1"/>
    <property type="molecule type" value="Genomic_DNA"/>
</dbReference>
<gene>
    <name evidence="2" type="ORF">E2562_026098</name>
</gene>
<feature type="compositionally biased region" description="Basic and acidic residues" evidence="1">
    <location>
        <begin position="75"/>
        <end position="96"/>
    </location>
</feature>
<comment type="caution">
    <text evidence="2">The sequence shown here is derived from an EMBL/GenBank/DDBJ whole genome shotgun (WGS) entry which is preliminary data.</text>
</comment>
<dbReference type="AlphaFoldDB" id="A0A6G1BZY9"/>
<evidence type="ECO:0000313" key="2">
    <source>
        <dbReference type="EMBL" id="KAF0893500.1"/>
    </source>
</evidence>
<keyword evidence="3" id="KW-1185">Reference proteome</keyword>
<proteinExistence type="predicted"/>
<dbReference type="Proteomes" id="UP000479710">
    <property type="component" value="Unassembled WGS sequence"/>
</dbReference>
<evidence type="ECO:0000313" key="3">
    <source>
        <dbReference type="Proteomes" id="UP000479710"/>
    </source>
</evidence>
<evidence type="ECO:0008006" key="4">
    <source>
        <dbReference type="Google" id="ProtNLM"/>
    </source>
</evidence>